<protein>
    <submittedName>
        <fullName evidence="3">PDEase domain-containing protein</fullName>
    </submittedName>
</protein>
<reference evidence="1 2" key="2">
    <citation type="submission" date="2018-11" db="EMBL/GenBank/DDBJ databases">
        <authorList>
            <consortium name="Pathogen Informatics"/>
        </authorList>
    </citation>
    <scope>NUCLEOTIDE SEQUENCE [LARGE SCALE GENOMIC DNA]</scope>
    <source>
        <strain evidence="1 2">Costa Rica</strain>
    </source>
</reference>
<keyword evidence="2" id="KW-1185">Reference proteome</keyword>
<evidence type="ECO:0000313" key="1">
    <source>
        <dbReference type="EMBL" id="VDM56837.1"/>
    </source>
</evidence>
<name>A0A0R3PKT2_ANGCS</name>
<dbReference type="EMBL" id="UYYA01003859">
    <property type="protein sequence ID" value="VDM56837.1"/>
    <property type="molecule type" value="Genomic_DNA"/>
</dbReference>
<dbReference type="WBParaSite" id="ACOC_0000525101-mRNA-1">
    <property type="protein sequence ID" value="ACOC_0000525101-mRNA-1"/>
    <property type="gene ID" value="ACOC_0000525101"/>
</dbReference>
<dbReference type="Proteomes" id="UP000267027">
    <property type="component" value="Unassembled WGS sequence"/>
</dbReference>
<accession>A0A0R3PKT2</accession>
<reference evidence="3" key="1">
    <citation type="submission" date="2017-02" db="UniProtKB">
        <authorList>
            <consortium name="WormBaseParasite"/>
        </authorList>
    </citation>
    <scope>IDENTIFICATION</scope>
</reference>
<dbReference type="OrthoDB" id="5870615at2759"/>
<evidence type="ECO:0000313" key="2">
    <source>
        <dbReference type="Proteomes" id="UP000267027"/>
    </source>
</evidence>
<evidence type="ECO:0000313" key="3">
    <source>
        <dbReference type="WBParaSite" id="ACOC_0000525101-mRNA-1"/>
    </source>
</evidence>
<gene>
    <name evidence="1" type="ORF">ACOC_LOCUS5252</name>
</gene>
<organism evidence="3">
    <name type="scientific">Angiostrongylus costaricensis</name>
    <name type="common">Nematode worm</name>
    <dbReference type="NCBI Taxonomy" id="334426"/>
    <lineage>
        <taxon>Eukaryota</taxon>
        <taxon>Metazoa</taxon>
        <taxon>Ecdysozoa</taxon>
        <taxon>Nematoda</taxon>
        <taxon>Chromadorea</taxon>
        <taxon>Rhabditida</taxon>
        <taxon>Rhabditina</taxon>
        <taxon>Rhabditomorpha</taxon>
        <taxon>Strongyloidea</taxon>
        <taxon>Metastrongylidae</taxon>
        <taxon>Angiostrongylus</taxon>
    </lineage>
</organism>
<proteinExistence type="predicted"/>
<dbReference type="AlphaFoldDB" id="A0A0R3PKT2"/>
<sequence>MATVKTMASMKRFDVRSLEAAELVHSVLVVSAEHLDNHLQNNSIWILDATVAFICLFLLMEDAFILYELNSELHWLNCEAYLSLQDAVATDHRYLKDAIVLDASDEKAKKQFMLILGLRFSNLSVFLPFCDKWNLAQRRRWTDSVLDNSDISSANSSICYDKINPVMAFPTRQIPCPKLKARRSSGSILSPKISSDYLKECTIFTVELPQAHTERVDFVFVIA</sequence>